<proteinExistence type="predicted"/>
<organism evidence="2">
    <name type="scientific">viral metagenome</name>
    <dbReference type="NCBI Taxonomy" id="1070528"/>
    <lineage>
        <taxon>unclassified sequences</taxon>
        <taxon>metagenomes</taxon>
        <taxon>organismal metagenomes</taxon>
    </lineage>
</organism>
<evidence type="ECO:0000256" key="1">
    <source>
        <dbReference type="SAM" id="Phobius"/>
    </source>
</evidence>
<keyword evidence="1" id="KW-0472">Membrane</keyword>
<accession>A0A6M3LA93</accession>
<keyword evidence="1" id="KW-0812">Transmembrane</keyword>
<evidence type="ECO:0000313" key="2">
    <source>
        <dbReference type="EMBL" id="QJA90211.1"/>
    </source>
</evidence>
<name>A0A6M3LA93_9ZZZZ</name>
<feature type="transmembrane region" description="Helical" evidence="1">
    <location>
        <begin position="57"/>
        <end position="79"/>
    </location>
</feature>
<dbReference type="AlphaFoldDB" id="A0A6M3LA93"/>
<dbReference type="EMBL" id="MT142897">
    <property type="protein sequence ID" value="QJA90211.1"/>
    <property type="molecule type" value="Genomic_DNA"/>
</dbReference>
<keyword evidence="1" id="KW-1133">Transmembrane helix</keyword>
<reference evidence="2" key="1">
    <citation type="submission" date="2020-03" db="EMBL/GenBank/DDBJ databases">
        <title>The deep terrestrial virosphere.</title>
        <authorList>
            <person name="Holmfeldt K."/>
            <person name="Nilsson E."/>
            <person name="Simone D."/>
            <person name="Lopez-Fernandez M."/>
            <person name="Wu X."/>
            <person name="de Brujin I."/>
            <person name="Lundin D."/>
            <person name="Andersson A."/>
            <person name="Bertilsson S."/>
            <person name="Dopson M."/>
        </authorList>
    </citation>
    <scope>NUCLEOTIDE SEQUENCE</scope>
    <source>
        <strain evidence="2">MM415B02425</strain>
    </source>
</reference>
<protein>
    <submittedName>
        <fullName evidence="2">Uncharacterized protein</fullName>
    </submittedName>
</protein>
<sequence>MSNENNLLNELTYKAHIKAMPDRVLQEFTAEKIFELTTISTSNTKRIFALESRNKKVIGFVGGGAALLGGIITTVFDFFGR</sequence>
<gene>
    <name evidence="2" type="ORF">MM415B02425_0010</name>
</gene>